<feature type="coiled-coil region" evidence="1">
    <location>
        <begin position="192"/>
        <end position="219"/>
    </location>
</feature>
<feature type="coiled-coil region" evidence="1">
    <location>
        <begin position="50"/>
        <end position="88"/>
    </location>
</feature>
<evidence type="ECO:0000256" key="1">
    <source>
        <dbReference type="SAM" id="Coils"/>
    </source>
</evidence>
<dbReference type="GeneID" id="106668306"/>
<organism evidence="2 3">
    <name type="scientific">Cimex lectularius</name>
    <name type="common">Bed bug</name>
    <name type="synonym">Acanthia lectularia</name>
    <dbReference type="NCBI Taxonomy" id="79782"/>
    <lineage>
        <taxon>Eukaryota</taxon>
        <taxon>Metazoa</taxon>
        <taxon>Ecdysozoa</taxon>
        <taxon>Arthropoda</taxon>
        <taxon>Hexapoda</taxon>
        <taxon>Insecta</taxon>
        <taxon>Pterygota</taxon>
        <taxon>Neoptera</taxon>
        <taxon>Paraneoptera</taxon>
        <taxon>Hemiptera</taxon>
        <taxon>Heteroptera</taxon>
        <taxon>Panheteroptera</taxon>
        <taxon>Cimicomorpha</taxon>
        <taxon>Cimicidae</taxon>
        <taxon>Cimex</taxon>
    </lineage>
</organism>
<evidence type="ECO:0000313" key="2">
    <source>
        <dbReference type="EnsemblMetazoa" id="XP_014252412.1"/>
    </source>
</evidence>
<accession>A0A8I6TFK0</accession>
<proteinExistence type="predicted"/>
<keyword evidence="3" id="KW-1185">Reference proteome</keyword>
<dbReference type="Proteomes" id="UP000494040">
    <property type="component" value="Unassembled WGS sequence"/>
</dbReference>
<keyword evidence="1" id="KW-0175">Coiled coil</keyword>
<reference evidence="2" key="1">
    <citation type="submission" date="2022-01" db="UniProtKB">
        <authorList>
            <consortium name="EnsemblMetazoa"/>
        </authorList>
    </citation>
    <scope>IDENTIFICATION</scope>
</reference>
<dbReference type="KEGG" id="clec:106668306"/>
<name>A0A8I6TFK0_CIMLE</name>
<sequence length="244" mass="28010">MSSLPMIKNRVDNIVDSNKTACGLFSSSVYVDKAALKLLMDDCLKKKAELARCEMEKEIYKEKAREANEKLRSATEQLERLAKIVKNARYSINTDKATPTSAYKDLALLREMSVRCTMYGDSKRQDSTLQKLARAQKIRNSMQVKKIDMIEAEIHRLKDEINRVNKGMLKTREVIGGNTTPPMSDDRKIFESVELRSEIKELSNQLRIAKDDVEKRKKDIELVKSLLSQIRNNSVKFSNMVMLD</sequence>
<dbReference type="EnsemblMetazoa" id="XM_014396926.2">
    <property type="protein sequence ID" value="XP_014252412.1"/>
    <property type="gene ID" value="LOC106668306"/>
</dbReference>
<dbReference type="AlphaFoldDB" id="A0A8I6TFK0"/>
<evidence type="ECO:0000313" key="3">
    <source>
        <dbReference type="Proteomes" id="UP000494040"/>
    </source>
</evidence>
<protein>
    <submittedName>
        <fullName evidence="2">Uncharacterized protein</fullName>
    </submittedName>
</protein>
<dbReference type="RefSeq" id="XP_014252412.1">
    <property type="nucleotide sequence ID" value="XM_014396926.2"/>
</dbReference>